<feature type="compositionally biased region" description="Polar residues" evidence="1">
    <location>
        <begin position="37"/>
        <end position="49"/>
    </location>
</feature>
<proteinExistence type="predicted"/>
<organism evidence="2 3">
    <name type="scientific">Muraenolepis orangiensis</name>
    <name type="common">Patagonian moray cod</name>
    <dbReference type="NCBI Taxonomy" id="630683"/>
    <lineage>
        <taxon>Eukaryota</taxon>
        <taxon>Metazoa</taxon>
        <taxon>Chordata</taxon>
        <taxon>Craniata</taxon>
        <taxon>Vertebrata</taxon>
        <taxon>Euteleostomi</taxon>
        <taxon>Actinopterygii</taxon>
        <taxon>Neopterygii</taxon>
        <taxon>Teleostei</taxon>
        <taxon>Neoteleostei</taxon>
        <taxon>Acanthomorphata</taxon>
        <taxon>Zeiogadaria</taxon>
        <taxon>Gadariae</taxon>
        <taxon>Gadiformes</taxon>
        <taxon>Muraenolepidoidei</taxon>
        <taxon>Muraenolepididae</taxon>
        <taxon>Muraenolepis</taxon>
    </lineage>
</organism>
<gene>
    <name evidence="2" type="ORF">NHX12_028099</name>
</gene>
<dbReference type="AlphaFoldDB" id="A0A9Q0IR38"/>
<dbReference type="EMBL" id="JANIIK010000043">
    <property type="protein sequence ID" value="KAJ3606056.1"/>
    <property type="molecule type" value="Genomic_DNA"/>
</dbReference>
<protein>
    <submittedName>
        <fullName evidence="2">Uncharacterized protein</fullName>
    </submittedName>
</protein>
<feature type="region of interest" description="Disordered" evidence="1">
    <location>
        <begin position="90"/>
        <end position="136"/>
    </location>
</feature>
<evidence type="ECO:0000313" key="3">
    <source>
        <dbReference type="Proteomes" id="UP001148018"/>
    </source>
</evidence>
<dbReference type="Proteomes" id="UP001148018">
    <property type="component" value="Unassembled WGS sequence"/>
</dbReference>
<evidence type="ECO:0000313" key="2">
    <source>
        <dbReference type="EMBL" id="KAJ3606056.1"/>
    </source>
</evidence>
<name>A0A9Q0IR38_9TELE</name>
<accession>A0A9Q0IR38</accession>
<comment type="caution">
    <text evidence="2">The sequence shown here is derived from an EMBL/GenBank/DDBJ whole genome shotgun (WGS) entry which is preliminary data.</text>
</comment>
<keyword evidence="3" id="KW-1185">Reference proteome</keyword>
<sequence>MSSTGEFPSFFKSLGTDSPRSRQKFCGMFCPVEGSADSKTLDLQGSQAAKKTPGDGRVIDRQTDISQPRKVEIHECKGKEALQNLDHKMSGYQGKKNIPRITSLGTAERCSARPLHSGESIEPTPPWVEQPSSGRV</sequence>
<reference evidence="2" key="1">
    <citation type="submission" date="2022-07" db="EMBL/GenBank/DDBJ databases">
        <title>Chromosome-level genome of Muraenolepis orangiensis.</title>
        <authorList>
            <person name="Kim J."/>
        </authorList>
    </citation>
    <scope>NUCLEOTIDE SEQUENCE</scope>
    <source>
        <strain evidence="2">KU_S4_2022</strain>
        <tissue evidence="2">Muscle</tissue>
    </source>
</reference>
<feature type="region of interest" description="Disordered" evidence="1">
    <location>
        <begin position="1"/>
        <end position="21"/>
    </location>
</feature>
<dbReference type="OrthoDB" id="8960311at2759"/>
<feature type="region of interest" description="Disordered" evidence="1">
    <location>
        <begin position="37"/>
        <end position="60"/>
    </location>
</feature>
<evidence type="ECO:0000256" key="1">
    <source>
        <dbReference type="SAM" id="MobiDB-lite"/>
    </source>
</evidence>